<dbReference type="SUPFAM" id="SSF56112">
    <property type="entry name" value="Protein kinase-like (PK-like)"/>
    <property type="match status" value="1"/>
</dbReference>
<dbReference type="InterPro" id="IPR000719">
    <property type="entry name" value="Prot_kinase_dom"/>
</dbReference>
<dbReference type="SMART" id="SM00220">
    <property type="entry name" value="S_TKc"/>
    <property type="match status" value="1"/>
</dbReference>
<keyword evidence="3" id="KW-0808">Transferase</keyword>
<evidence type="ECO:0000256" key="6">
    <source>
        <dbReference type="ARBA" id="ARBA00022840"/>
    </source>
</evidence>
<gene>
    <name evidence="10" type="ORF">G6F50_004423</name>
</gene>
<sequence>MAVRDTIYALTSCCFPNPIIAVVENVSSRQRFALKKIRCSTGDHKAISDVMHEIDMYRLFDNNENIIKLKDKHIITEKDGTKSIYLFFPYYKICFALQELHGHAVNNANIPYAHRDLKPENILISDDGKSPILMDFGSVTKARITINTKQDGLLQQDIAAEYSTMPYRAPELYDIKTGSVLDEKVDIWSLGCTLFAAAYGQNPFEISANEMGGSMVLSILNGNYKFPPNDLYSEDFKELIKCLLMVEPNERFDIYQTISKIKSLIGDISE</sequence>
<dbReference type="EC" id="2.7.11.1" evidence="1"/>
<evidence type="ECO:0000256" key="7">
    <source>
        <dbReference type="ARBA" id="ARBA00047899"/>
    </source>
</evidence>
<protein>
    <recommendedName>
        <fullName evidence="1">non-specific serine/threonine protein kinase</fullName>
        <ecNumber evidence="1">2.7.11.1</ecNumber>
    </recommendedName>
</protein>
<dbReference type="Pfam" id="PF00069">
    <property type="entry name" value="Pkinase"/>
    <property type="match status" value="1"/>
</dbReference>
<dbReference type="GO" id="GO:0005794">
    <property type="term" value="C:Golgi apparatus"/>
    <property type="evidence" value="ECO:0007669"/>
    <property type="project" value="TreeGrafter"/>
</dbReference>
<keyword evidence="11" id="KW-1185">Reference proteome</keyword>
<dbReference type="PROSITE" id="PS50011">
    <property type="entry name" value="PROTEIN_KINASE_DOM"/>
    <property type="match status" value="1"/>
</dbReference>
<dbReference type="Gene3D" id="1.10.510.10">
    <property type="entry name" value="Transferase(Phosphotransferase) domain 1"/>
    <property type="match status" value="1"/>
</dbReference>
<dbReference type="InterPro" id="IPR011009">
    <property type="entry name" value="Kinase-like_dom_sf"/>
</dbReference>
<comment type="catalytic activity">
    <reaction evidence="8">
        <text>L-seryl-[protein] + ATP = O-phospho-L-seryl-[protein] + ADP + H(+)</text>
        <dbReference type="Rhea" id="RHEA:17989"/>
        <dbReference type="Rhea" id="RHEA-COMP:9863"/>
        <dbReference type="Rhea" id="RHEA-COMP:11604"/>
        <dbReference type="ChEBI" id="CHEBI:15378"/>
        <dbReference type="ChEBI" id="CHEBI:29999"/>
        <dbReference type="ChEBI" id="CHEBI:30616"/>
        <dbReference type="ChEBI" id="CHEBI:83421"/>
        <dbReference type="ChEBI" id="CHEBI:456216"/>
        <dbReference type="EC" id="2.7.11.1"/>
    </reaction>
</comment>
<dbReference type="InterPro" id="IPR052239">
    <property type="entry name" value="Ser/Thr-specific_kinases"/>
</dbReference>
<organism evidence="10 11">
    <name type="scientific">Rhizopus delemar</name>
    <dbReference type="NCBI Taxonomy" id="936053"/>
    <lineage>
        <taxon>Eukaryota</taxon>
        <taxon>Fungi</taxon>
        <taxon>Fungi incertae sedis</taxon>
        <taxon>Mucoromycota</taxon>
        <taxon>Mucoromycotina</taxon>
        <taxon>Mucoromycetes</taxon>
        <taxon>Mucorales</taxon>
        <taxon>Mucorineae</taxon>
        <taxon>Rhizopodaceae</taxon>
        <taxon>Rhizopus</taxon>
    </lineage>
</organism>
<dbReference type="PROSITE" id="PS00108">
    <property type="entry name" value="PROTEIN_KINASE_ST"/>
    <property type="match status" value="1"/>
</dbReference>
<comment type="catalytic activity">
    <reaction evidence="7">
        <text>L-threonyl-[protein] + ATP = O-phospho-L-threonyl-[protein] + ADP + H(+)</text>
        <dbReference type="Rhea" id="RHEA:46608"/>
        <dbReference type="Rhea" id="RHEA-COMP:11060"/>
        <dbReference type="Rhea" id="RHEA-COMP:11605"/>
        <dbReference type="ChEBI" id="CHEBI:15378"/>
        <dbReference type="ChEBI" id="CHEBI:30013"/>
        <dbReference type="ChEBI" id="CHEBI:30616"/>
        <dbReference type="ChEBI" id="CHEBI:61977"/>
        <dbReference type="ChEBI" id="CHEBI:456216"/>
        <dbReference type="EC" id="2.7.11.1"/>
    </reaction>
</comment>
<dbReference type="GO" id="GO:0004674">
    <property type="term" value="F:protein serine/threonine kinase activity"/>
    <property type="evidence" value="ECO:0007669"/>
    <property type="project" value="UniProtKB-KW"/>
</dbReference>
<evidence type="ECO:0000256" key="4">
    <source>
        <dbReference type="ARBA" id="ARBA00022741"/>
    </source>
</evidence>
<evidence type="ECO:0000256" key="8">
    <source>
        <dbReference type="ARBA" id="ARBA00048679"/>
    </source>
</evidence>
<name>A0A9P6Z7I3_9FUNG</name>
<proteinExistence type="predicted"/>
<keyword evidence="5" id="KW-0418">Kinase</keyword>
<dbReference type="EMBL" id="JAANIU010000529">
    <property type="protein sequence ID" value="KAG1571658.1"/>
    <property type="molecule type" value="Genomic_DNA"/>
</dbReference>
<dbReference type="AlphaFoldDB" id="A0A9P6Z7I3"/>
<evidence type="ECO:0000313" key="11">
    <source>
        <dbReference type="Proteomes" id="UP000740926"/>
    </source>
</evidence>
<dbReference type="Gene3D" id="3.30.200.20">
    <property type="entry name" value="Phosphorylase Kinase, domain 1"/>
    <property type="match status" value="1"/>
</dbReference>
<evidence type="ECO:0000256" key="1">
    <source>
        <dbReference type="ARBA" id="ARBA00012513"/>
    </source>
</evidence>
<dbReference type="PANTHER" id="PTHR45998:SF2">
    <property type="entry name" value="SERINE_THREONINE-PROTEIN KINASE 16"/>
    <property type="match status" value="1"/>
</dbReference>
<feature type="domain" description="Protein kinase" evidence="9">
    <location>
        <begin position="1"/>
        <end position="265"/>
    </location>
</feature>
<dbReference type="InterPro" id="IPR008271">
    <property type="entry name" value="Ser/Thr_kinase_AS"/>
</dbReference>
<keyword evidence="2" id="KW-0723">Serine/threonine-protein kinase</keyword>
<comment type="caution">
    <text evidence="10">The sequence shown here is derived from an EMBL/GenBank/DDBJ whole genome shotgun (WGS) entry which is preliminary data.</text>
</comment>
<dbReference type="Proteomes" id="UP000740926">
    <property type="component" value="Unassembled WGS sequence"/>
</dbReference>
<reference evidence="10 11" key="1">
    <citation type="journal article" date="2020" name="Microb. Genom.">
        <title>Genetic diversity of clinical and environmental Mucorales isolates obtained from an investigation of mucormycosis cases among solid organ transplant recipients.</title>
        <authorList>
            <person name="Nguyen M.H."/>
            <person name="Kaul D."/>
            <person name="Muto C."/>
            <person name="Cheng S.J."/>
            <person name="Richter R.A."/>
            <person name="Bruno V.M."/>
            <person name="Liu G."/>
            <person name="Beyhan S."/>
            <person name="Sundermann A.J."/>
            <person name="Mounaud S."/>
            <person name="Pasculle A.W."/>
            <person name="Nierman W.C."/>
            <person name="Driscoll E."/>
            <person name="Cumbie R."/>
            <person name="Clancy C.J."/>
            <person name="Dupont C.L."/>
        </authorList>
    </citation>
    <scope>NUCLEOTIDE SEQUENCE [LARGE SCALE GENOMIC DNA]</scope>
    <source>
        <strain evidence="10 11">GL24</strain>
    </source>
</reference>
<evidence type="ECO:0000313" key="10">
    <source>
        <dbReference type="EMBL" id="KAG1571658.1"/>
    </source>
</evidence>
<evidence type="ECO:0000256" key="3">
    <source>
        <dbReference type="ARBA" id="ARBA00022679"/>
    </source>
</evidence>
<evidence type="ECO:0000256" key="5">
    <source>
        <dbReference type="ARBA" id="ARBA00022777"/>
    </source>
</evidence>
<dbReference type="PANTHER" id="PTHR45998">
    <property type="entry name" value="SERINE/THREONINE-PROTEIN KINASE 16"/>
    <property type="match status" value="1"/>
</dbReference>
<accession>A0A9P6Z7I3</accession>
<keyword evidence="6" id="KW-0067">ATP-binding</keyword>
<keyword evidence="4" id="KW-0547">Nucleotide-binding</keyword>
<evidence type="ECO:0000259" key="9">
    <source>
        <dbReference type="PROSITE" id="PS50011"/>
    </source>
</evidence>
<evidence type="ECO:0000256" key="2">
    <source>
        <dbReference type="ARBA" id="ARBA00022527"/>
    </source>
</evidence>
<dbReference type="GO" id="GO:0005524">
    <property type="term" value="F:ATP binding"/>
    <property type="evidence" value="ECO:0007669"/>
    <property type="project" value="UniProtKB-KW"/>
</dbReference>